<feature type="chain" id="PRO_5044203247" evidence="1">
    <location>
        <begin position="21"/>
        <end position="242"/>
    </location>
</feature>
<reference evidence="3" key="1">
    <citation type="journal article" date="2013" name="Nature">
        <title>Pan genome of the phytoplankton Emiliania underpins its global distribution.</title>
        <authorList>
            <person name="Read B.A."/>
            <person name="Kegel J."/>
            <person name="Klute M.J."/>
            <person name="Kuo A."/>
            <person name="Lefebvre S.C."/>
            <person name="Maumus F."/>
            <person name="Mayer C."/>
            <person name="Miller J."/>
            <person name="Monier A."/>
            <person name="Salamov A."/>
            <person name="Young J."/>
            <person name="Aguilar M."/>
            <person name="Claverie J.M."/>
            <person name="Frickenhaus S."/>
            <person name="Gonzalez K."/>
            <person name="Herman E.K."/>
            <person name="Lin Y.C."/>
            <person name="Napier J."/>
            <person name="Ogata H."/>
            <person name="Sarno A.F."/>
            <person name="Shmutz J."/>
            <person name="Schroeder D."/>
            <person name="de Vargas C."/>
            <person name="Verret F."/>
            <person name="von Dassow P."/>
            <person name="Valentin K."/>
            <person name="Van de Peer Y."/>
            <person name="Wheeler G."/>
            <person name="Dacks J.B."/>
            <person name="Delwiche C.F."/>
            <person name="Dyhrman S.T."/>
            <person name="Glockner G."/>
            <person name="John U."/>
            <person name="Richards T."/>
            <person name="Worden A.Z."/>
            <person name="Zhang X."/>
            <person name="Grigoriev I.V."/>
            <person name="Allen A.E."/>
            <person name="Bidle K."/>
            <person name="Borodovsky M."/>
            <person name="Bowler C."/>
            <person name="Brownlee C."/>
            <person name="Cock J.M."/>
            <person name="Elias M."/>
            <person name="Gladyshev V.N."/>
            <person name="Groth M."/>
            <person name="Guda C."/>
            <person name="Hadaegh A."/>
            <person name="Iglesias-Rodriguez M.D."/>
            <person name="Jenkins J."/>
            <person name="Jones B.M."/>
            <person name="Lawson T."/>
            <person name="Leese F."/>
            <person name="Lindquist E."/>
            <person name="Lobanov A."/>
            <person name="Lomsadze A."/>
            <person name="Malik S.B."/>
            <person name="Marsh M.E."/>
            <person name="Mackinder L."/>
            <person name="Mock T."/>
            <person name="Mueller-Roeber B."/>
            <person name="Pagarete A."/>
            <person name="Parker M."/>
            <person name="Probert I."/>
            <person name="Quesneville H."/>
            <person name="Raines C."/>
            <person name="Rensing S.A."/>
            <person name="Riano-Pachon D.M."/>
            <person name="Richier S."/>
            <person name="Rokitta S."/>
            <person name="Shiraiwa Y."/>
            <person name="Soanes D.M."/>
            <person name="van der Giezen M."/>
            <person name="Wahlund T.M."/>
            <person name="Williams B."/>
            <person name="Wilson W."/>
            <person name="Wolfe G."/>
            <person name="Wurch L.L."/>
        </authorList>
    </citation>
    <scope>NUCLEOTIDE SEQUENCE</scope>
</reference>
<dbReference type="PaxDb" id="2903-EOD13064"/>
<organism evidence="2 3">
    <name type="scientific">Emiliania huxleyi (strain CCMP1516)</name>
    <dbReference type="NCBI Taxonomy" id="280463"/>
    <lineage>
        <taxon>Eukaryota</taxon>
        <taxon>Haptista</taxon>
        <taxon>Haptophyta</taxon>
        <taxon>Prymnesiophyceae</taxon>
        <taxon>Isochrysidales</taxon>
        <taxon>Noelaerhabdaceae</taxon>
        <taxon>Emiliania</taxon>
    </lineage>
</organism>
<dbReference type="AlphaFoldDB" id="A0A0D3IP79"/>
<reference evidence="2" key="2">
    <citation type="submission" date="2024-10" db="UniProtKB">
        <authorList>
            <consortium name="EnsemblProtists"/>
        </authorList>
    </citation>
    <scope>IDENTIFICATION</scope>
</reference>
<evidence type="ECO:0000256" key="1">
    <source>
        <dbReference type="SAM" id="SignalP"/>
    </source>
</evidence>
<dbReference type="KEGG" id="ehx:EMIHUDRAFT_445906"/>
<protein>
    <submittedName>
        <fullName evidence="2">Uncharacterized protein</fullName>
    </submittedName>
</protein>
<dbReference type="InterPro" id="IPR001611">
    <property type="entry name" value="Leu-rich_rpt"/>
</dbReference>
<dbReference type="Proteomes" id="UP000013827">
    <property type="component" value="Unassembled WGS sequence"/>
</dbReference>
<dbReference type="InterPro" id="IPR032675">
    <property type="entry name" value="LRR_dom_sf"/>
</dbReference>
<dbReference type="GeneID" id="17259221"/>
<dbReference type="RefSeq" id="XP_005765493.1">
    <property type="nucleotide sequence ID" value="XM_005765436.1"/>
</dbReference>
<keyword evidence="1" id="KW-0732">Signal</keyword>
<evidence type="ECO:0000313" key="2">
    <source>
        <dbReference type="EnsemblProtists" id="EOD13064"/>
    </source>
</evidence>
<name>A0A0D3IP79_EMIH1</name>
<dbReference type="HOGENOM" id="CLU_1149015_0_0_1"/>
<sequence length="242" mass="25734">MLAALLPLPALSHLRALVLGVAIVHDTWLTNGSFAHQLVALGLATQGRAMQEMVERRIEQQHGCCFEVSRVLGHLPAGSLPRLAKLNLDGTLLTASSRGRPTGIRALSSALARGAMPQLATLRLCQAALHDGAVEQLARGLSVGGLERTLRVLQLDDNEIHELSPLSGCRLRHLSAARNPLDFDSLGRTLEAGAFPALRSLYFTAWHIPAGEEGSAEAAGRLALKAACEARGVTCHCALLED</sequence>
<proteinExistence type="predicted"/>
<dbReference type="EnsemblProtists" id="EOD13064">
    <property type="protein sequence ID" value="EOD13064"/>
    <property type="gene ID" value="EMIHUDRAFT_445906"/>
</dbReference>
<dbReference type="SUPFAM" id="SSF52047">
    <property type="entry name" value="RNI-like"/>
    <property type="match status" value="1"/>
</dbReference>
<accession>A0A0D3IP79</accession>
<feature type="signal peptide" evidence="1">
    <location>
        <begin position="1"/>
        <end position="20"/>
    </location>
</feature>
<dbReference type="PROSITE" id="PS51450">
    <property type="entry name" value="LRR"/>
    <property type="match status" value="1"/>
</dbReference>
<dbReference type="Gene3D" id="3.80.10.10">
    <property type="entry name" value="Ribonuclease Inhibitor"/>
    <property type="match status" value="1"/>
</dbReference>
<keyword evidence="3" id="KW-1185">Reference proteome</keyword>
<evidence type="ECO:0000313" key="3">
    <source>
        <dbReference type="Proteomes" id="UP000013827"/>
    </source>
</evidence>